<dbReference type="Proteomes" id="UP000839671">
    <property type="component" value="Unassembled WGS sequence"/>
</dbReference>
<organism evidence="2">
    <name type="scientific">Salmonella enterica I</name>
    <dbReference type="NCBI Taxonomy" id="59201"/>
    <lineage>
        <taxon>Bacteria</taxon>
        <taxon>Pseudomonadati</taxon>
        <taxon>Pseudomonadota</taxon>
        <taxon>Gammaproteobacteria</taxon>
        <taxon>Enterobacterales</taxon>
        <taxon>Enterobacteriaceae</taxon>
        <taxon>Salmonella</taxon>
    </lineage>
</organism>
<dbReference type="InterPro" id="IPR016181">
    <property type="entry name" value="Acyl_CoA_acyltransferase"/>
</dbReference>
<name>A0A3T7S6D2_SALET</name>
<comment type="caution">
    <text evidence="2">The sequence shown here is derived from an EMBL/GenBank/DDBJ whole genome shotgun (WGS) entry which is preliminary data.</text>
</comment>
<dbReference type="InterPro" id="IPR000182">
    <property type="entry name" value="GNAT_dom"/>
</dbReference>
<gene>
    <name evidence="2" type="ORF">DM051_26335</name>
</gene>
<feature type="domain" description="N-acetyltransferase" evidence="1">
    <location>
        <begin position="18"/>
        <end position="169"/>
    </location>
</feature>
<dbReference type="GO" id="GO:0016747">
    <property type="term" value="F:acyltransferase activity, transferring groups other than amino-acyl groups"/>
    <property type="evidence" value="ECO:0007669"/>
    <property type="project" value="InterPro"/>
</dbReference>
<dbReference type="AlphaFoldDB" id="A0A3T7S6D2"/>
<dbReference type="EMBL" id="AAAATI010000057">
    <property type="protein sequence ID" value="EAA1980729.1"/>
    <property type="molecule type" value="Genomic_DNA"/>
</dbReference>
<accession>A0A3T7S6D2</accession>
<protein>
    <submittedName>
        <fullName evidence="2">N-acetyltransferase</fullName>
    </submittedName>
</protein>
<evidence type="ECO:0000259" key="1">
    <source>
        <dbReference type="PROSITE" id="PS51186"/>
    </source>
</evidence>
<dbReference type="Pfam" id="PF00583">
    <property type="entry name" value="Acetyltransf_1"/>
    <property type="match status" value="1"/>
</dbReference>
<evidence type="ECO:0000313" key="2">
    <source>
        <dbReference type="EMBL" id="EAA1980729.1"/>
    </source>
</evidence>
<dbReference type="PROSITE" id="PS51186">
    <property type="entry name" value="GNAT"/>
    <property type="match status" value="1"/>
</dbReference>
<proteinExistence type="predicted"/>
<dbReference type="SUPFAM" id="SSF55729">
    <property type="entry name" value="Acyl-CoA N-acyltransferases (Nat)"/>
    <property type="match status" value="1"/>
</dbReference>
<dbReference type="Gene3D" id="3.40.630.30">
    <property type="match status" value="1"/>
</dbReference>
<reference evidence="2" key="1">
    <citation type="submission" date="2018-06" db="EMBL/GenBank/DDBJ databases">
        <authorList>
            <person name="Ashton P.M."/>
            <person name="Dallman T."/>
            <person name="Nair S."/>
            <person name="De Pinna E."/>
            <person name="Peters T."/>
            <person name="Grant K."/>
        </authorList>
    </citation>
    <scope>NUCLEOTIDE SEQUENCE [LARGE SCALE GENOMIC DNA]</scope>
    <source>
        <strain evidence="2">310211</strain>
    </source>
</reference>
<sequence length="169" mass="19380">MLKIQMATYDNASLLSSMGYTSYRHHFAHLWKNPHELDTYLEQEYSLPAIARSLTRAGTFWLIAFADAPVGFAKYSLRQSIEPEGHSGTLLHKIYLMPGETGKKFGEQLFGEVIRQAKAQDERRLWLEVLADNPGARQFYEHQGMTFVKEIAFTTATQTSVLYIMEKQL</sequence>